<proteinExistence type="predicted"/>
<dbReference type="Proteomes" id="UP000813462">
    <property type="component" value="Unassembled WGS sequence"/>
</dbReference>
<name>A0A978VN61_ZIZJJ</name>
<dbReference type="EMBL" id="JAEACU010000003">
    <property type="protein sequence ID" value="KAH7536986.1"/>
    <property type="molecule type" value="Genomic_DNA"/>
</dbReference>
<gene>
    <name evidence="2" type="ORF">FEM48_Zijuj03G0044100</name>
</gene>
<evidence type="ECO:0000259" key="1">
    <source>
        <dbReference type="Pfam" id="PF13961"/>
    </source>
</evidence>
<dbReference type="InterPro" id="IPR025314">
    <property type="entry name" value="DUF4219"/>
</dbReference>
<organism evidence="2 3">
    <name type="scientific">Ziziphus jujuba var. spinosa</name>
    <dbReference type="NCBI Taxonomy" id="714518"/>
    <lineage>
        <taxon>Eukaryota</taxon>
        <taxon>Viridiplantae</taxon>
        <taxon>Streptophyta</taxon>
        <taxon>Embryophyta</taxon>
        <taxon>Tracheophyta</taxon>
        <taxon>Spermatophyta</taxon>
        <taxon>Magnoliopsida</taxon>
        <taxon>eudicotyledons</taxon>
        <taxon>Gunneridae</taxon>
        <taxon>Pentapetalae</taxon>
        <taxon>rosids</taxon>
        <taxon>fabids</taxon>
        <taxon>Rosales</taxon>
        <taxon>Rhamnaceae</taxon>
        <taxon>Paliureae</taxon>
        <taxon>Ziziphus</taxon>
    </lineage>
</organism>
<protein>
    <recommendedName>
        <fullName evidence="1">DUF4219 domain-containing protein</fullName>
    </recommendedName>
</protein>
<evidence type="ECO:0000313" key="2">
    <source>
        <dbReference type="EMBL" id="KAH7536986.1"/>
    </source>
</evidence>
<evidence type="ECO:0000313" key="3">
    <source>
        <dbReference type="Proteomes" id="UP000813462"/>
    </source>
</evidence>
<dbReference type="AlphaFoldDB" id="A0A978VN61"/>
<accession>A0A978VN61</accession>
<dbReference type="Pfam" id="PF13961">
    <property type="entry name" value="DUF4219"/>
    <property type="match status" value="1"/>
</dbReference>
<feature type="domain" description="DUF4219" evidence="1">
    <location>
        <begin position="25"/>
        <end position="46"/>
    </location>
</feature>
<comment type="caution">
    <text evidence="2">The sequence shown here is derived from an EMBL/GenBank/DDBJ whole genome shotgun (WGS) entry which is preliminary data.</text>
</comment>
<reference evidence="2" key="1">
    <citation type="journal article" date="2021" name="Front. Plant Sci.">
        <title>Chromosome-Scale Genome Assembly for Chinese Sour Jujube and Insights Into Its Genome Evolution and Domestication Signature.</title>
        <authorList>
            <person name="Shen L.-Y."/>
            <person name="Luo H."/>
            <person name="Wang X.-L."/>
            <person name="Wang X.-M."/>
            <person name="Qiu X.-J."/>
            <person name="Liu H."/>
            <person name="Zhou S.-S."/>
            <person name="Jia K.-H."/>
            <person name="Nie S."/>
            <person name="Bao Y.-T."/>
            <person name="Zhang R.-G."/>
            <person name="Yun Q.-Z."/>
            <person name="Chai Y.-H."/>
            <person name="Lu J.-Y."/>
            <person name="Li Y."/>
            <person name="Zhao S.-W."/>
            <person name="Mao J.-F."/>
            <person name="Jia S.-G."/>
            <person name="Mao Y.-M."/>
        </authorList>
    </citation>
    <scope>NUCLEOTIDE SEQUENCE</scope>
    <source>
        <strain evidence="2">AT0</strain>
        <tissue evidence="2">Leaf</tissue>
    </source>
</reference>
<sequence length="120" mass="13413">MSTNMGVIPIPSSGIVPQVLKNNLENYKEWSIRLRTYLMTQDVWDVMEATPTFVDVGDVAVEMAWKRKNATALHAICIACGPRAFSAIQYIPEAKGIRIDSTFPIKSGIRKVTQLVVFNQ</sequence>